<evidence type="ECO:0000256" key="4">
    <source>
        <dbReference type="ARBA" id="ARBA00012564"/>
    </source>
</evidence>
<dbReference type="PANTHER" id="PTHR11533">
    <property type="entry name" value="PROTEASE M1 ZINC METALLOPROTEASE"/>
    <property type="match status" value="1"/>
</dbReference>
<evidence type="ECO:0000256" key="7">
    <source>
        <dbReference type="ARBA" id="ARBA00022670"/>
    </source>
</evidence>
<keyword evidence="11" id="KW-0482">Metalloprotease</keyword>
<feature type="signal peptide" evidence="12">
    <location>
        <begin position="1"/>
        <end position="23"/>
    </location>
</feature>
<dbReference type="SUPFAM" id="SSF55486">
    <property type="entry name" value="Metalloproteases ('zincins'), catalytic domain"/>
    <property type="match status" value="1"/>
</dbReference>
<dbReference type="CDD" id="cd09603">
    <property type="entry name" value="M1_APN_like"/>
    <property type="match status" value="1"/>
</dbReference>
<evidence type="ECO:0000313" key="16">
    <source>
        <dbReference type="Proteomes" id="UP000326903"/>
    </source>
</evidence>
<dbReference type="GO" id="GO:0042277">
    <property type="term" value="F:peptide binding"/>
    <property type="evidence" value="ECO:0007669"/>
    <property type="project" value="TreeGrafter"/>
</dbReference>
<sequence>MINKFKWLTILLLLTGLSRAAYADNYPRNYNIDVLHYSFELTLSDNTDQINGNASITILFKKNDIRQVRLDLANKTVERNGKGMVVDSITLNGEALQYTHRNDELFIQLPTGSIEGTKLVFVLRYHGIPADGLRIGPTKYGDRSFFSENWPNLARHWLPCVDHPYDKATSEFKVIAPSHYKVISNGLLLEESNLDSATRLTHWKQSVPISCWLYVLGVADFAVQYVGDVYGKSIQTWIYPKDRDAGFYDFAVPTKSVIEFFSDYIGPYVYEKIANIQATSHGGMETASAIFYTENLVTGKRAEGLRNVVTHELAHQWFGNSVTESTWDDAWLSEGFATFFTLLYREHTYGHDDYIKGLLNAKKMVYAYYEKDPHYSIVADRSAEKGPVTSAITYQKGAWFLHMLRDSIGNENFHKGIQSYYSHFMNSNATTNDFLHEMEQASGKDLKAFFDQWLYHSENLMIKGNWKYDPAKKQVIVKFDQSQKTHYVFDVPVEIGIYQTGSPVPKISKFRMNSKTAQFAIPVDTRPEKVVFDPRTVLLAMVELSERK</sequence>
<dbReference type="Proteomes" id="UP000326903">
    <property type="component" value="Unassembled WGS sequence"/>
</dbReference>
<dbReference type="EC" id="3.4.11.2" evidence="4"/>
<evidence type="ECO:0000256" key="9">
    <source>
        <dbReference type="ARBA" id="ARBA00022801"/>
    </source>
</evidence>
<dbReference type="EMBL" id="VYQF01000009">
    <property type="protein sequence ID" value="KAA9036098.1"/>
    <property type="molecule type" value="Genomic_DNA"/>
</dbReference>
<dbReference type="GO" id="GO:0006508">
    <property type="term" value="P:proteolysis"/>
    <property type="evidence" value="ECO:0007669"/>
    <property type="project" value="UniProtKB-KW"/>
</dbReference>
<dbReference type="GO" id="GO:0016285">
    <property type="term" value="F:alanyl aminopeptidase activity"/>
    <property type="evidence" value="ECO:0007669"/>
    <property type="project" value="UniProtKB-EC"/>
</dbReference>
<keyword evidence="8" id="KW-0479">Metal-binding</keyword>
<evidence type="ECO:0000313" key="15">
    <source>
        <dbReference type="EMBL" id="KAA9036098.1"/>
    </source>
</evidence>
<dbReference type="AlphaFoldDB" id="A0A5J5IC24"/>
<evidence type="ECO:0000256" key="3">
    <source>
        <dbReference type="ARBA" id="ARBA00010136"/>
    </source>
</evidence>
<keyword evidence="6" id="KW-0031">Aminopeptidase</keyword>
<dbReference type="InterPro" id="IPR042097">
    <property type="entry name" value="Aminopeptidase_N-like_N_sf"/>
</dbReference>
<evidence type="ECO:0000256" key="1">
    <source>
        <dbReference type="ARBA" id="ARBA00000098"/>
    </source>
</evidence>
<dbReference type="InterPro" id="IPR014782">
    <property type="entry name" value="Peptidase_M1_dom"/>
</dbReference>
<dbReference type="InterPro" id="IPR050344">
    <property type="entry name" value="Peptidase_M1_aminopeptidases"/>
</dbReference>
<evidence type="ECO:0000259" key="13">
    <source>
        <dbReference type="Pfam" id="PF01433"/>
    </source>
</evidence>
<gene>
    <name evidence="15" type="ORF">FW778_19600</name>
</gene>
<evidence type="ECO:0000256" key="11">
    <source>
        <dbReference type="ARBA" id="ARBA00023049"/>
    </source>
</evidence>
<dbReference type="InterPro" id="IPR045357">
    <property type="entry name" value="Aminopeptidase_N-like_N"/>
</dbReference>
<evidence type="ECO:0000256" key="10">
    <source>
        <dbReference type="ARBA" id="ARBA00022833"/>
    </source>
</evidence>
<keyword evidence="10" id="KW-0862">Zinc</keyword>
<reference evidence="15 16" key="1">
    <citation type="submission" date="2019-09" db="EMBL/GenBank/DDBJ databases">
        <title>Draft genome sequence of Ginsengibacter sp. BR5-29.</title>
        <authorList>
            <person name="Im W.-T."/>
        </authorList>
    </citation>
    <scope>NUCLEOTIDE SEQUENCE [LARGE SCALE GENOMIC DNA]</scope>
    <source>
        <strain evidence="15 16">BR5-29</strain>
    </source>
</reference>
<dbReference type="SUPFAM" id="SSF63737">
    <property type="entry name" value="Leukotriene A4 hydrolase N-terminal domain"/>
    <property type="match status" value="1"/>
</dbReference>
<feature type="domain" description="Aminopeptidase N-like N-terminal" evidence="14">
    <location>
        <begin position="35"/>
        <end position="213"/>
    </location>
</feature>
<dbReference type="GO" id="GO:0005737">
    <property type="term" value="C:cytoplasm"/>
    <property type="evidence" value="ECO:0007669"/>
    <property type="project" value="TreeGrafter"/>
</dbReference>
<dbReference type="Gene3D" id="1.10.390.10">
    <property type="entry name" value="Neutral Protease Domain 2"/>
    <property type="match status" value="1"/>
</dbReference>
<dbReference type="GO" id="GO:0016020">
    <property type="term" value="C:membrane"/>
    <property type="evidence" value="ECO:0007669"/>
    <property type="project" value="TreeGrafter"/>
</dbReference>
<feature type="chain" id="PRO_5023944038" description="Aminopeptidase N" evidence="12">
    <location>
        <begin position="24"/>
        <end position="548"/>
    </location>
</feature>
<dbReference type="GO" id="GO:0043171">
    <property type="term" value="P:peptide catabolic process"/>
    <property type="evidence" value="ECO:0007669"/>
    <property type="project" value="TreeGrafter"/>
</dbReference>
<keyword evidence="12" id="KW-0732">Signal</keyword>
<dbReference type="GO" id="GO:0008270">
    <property type="term" value="F:zinc ion binding"/>
    <property type="evidence" value="ECO:0007669"/>
    <property type="project" value="InterPro"/>
</dbReference>
<comment type="catalytic activity">
    <reaction evidence="1">
        <text>Release of an N-terminal amino acid, Xaa-|-Yaa- from a peptide, amide or arylamide. Xaa is preferably Ala, but may be most amino acids including Pro (slow action). When a terminal hydrophobic residue is followed by a prolyl residue, the two may be released as an intact Xaa-Pro dipeptide.</text>
        <dbReference type="EC" id="3.4.11.2"/>
    </reaction>
</comment>
<comment type="caution">
    <text evidence="15">The sequence shown here is derived from an EMBL/GenBank/DDBJ whole genome shotgun (WGS) entry which is preliminary data.</text>
</comment>
<keyword evidence="9" id="KW-0378">Hydrolase</keyword>
<dbReference type="PRINTS" id="PR00756">
    <property type="entry name" value="ALADIPTASE"/>
</dbReference>
<evidence type="ECO:0000256" key="6">
    <source>
        <dbReference type="ARBA" id="ARBA00022438"/>
    </source>
</evidence>
<proteinExistence type="inferred from homology"/>
<protein>
    <recommendedName>
        <fullName evidence="5">Aminopeptidase N</fullName>
        <ecNumber evidence="4">3.4.11.2</ecNumber>
    </recommendedName>
</protein>
<organism evidence="15 16">
    <name type="scientific">Ginsengibacter hankyongi</name>
    <dbReference type="NCBI Taxonomy" id="2607284"/>
    <lineage>
        <taxon>Bacteria</taxon>
        <taxon>Pseudomonadati</taxon>
        <taxon>Bacteroidota</taxon>
        <taxon>Chitinophagia</taxon>
        <taxon>Chitinophagales</taxon>
        <taxon>Chitinophagaceae</taxon>
        <taxon>Ginsengibacter</taxon>
    </lineage>
</organism>
<keyword evidence="7" id="KW-0645">Protease</keyword>
<dbReference type="InterPro" id="IPR027268">
    <property type="entry name" value="Peptidase_M4/M1_CTD_sf"/>
</dbReference>
<dbReference type="Pfam" id="PF17900">
    <property type="entry name" value="Peptidase_M1_N"/>
    <property type="match status" value="1"/>
</dbReference>
<evidence type="ECO:0000256" key="12">
    <source>
        <dbReference type="SAM" id="SignalP"/>
    </source>
</evidence>
<dbReference type="InterPro" id="IPR001930">
    <property type="entry name" value="Peptidase_M1"/>
</dbReference>
<evidence type="ECO:0000256" key="2">
    <source>
        <dbReference type="ARBA" id="ARBA00001947"/>
    </source>
</evidence>
<dbReference type="PANTHER" id="PTHR11533:SF174">
    <property type="entry name" value="PUROMYCIN-SENSITIVE AMINOPEPTIDASE-RELATED"/>
    <property type="match status" value="1"/>
</dbReference>
<name>A0A5J5IC24_9BACT</name>
<accession>A0A5J5IC24</accession>
<evidence type="ECO:0000259" key="14">
    <source>
        <dbReference type="Pfam" id="PF17900"/>
    </source>
</evidence>
<dbReference type="GO" id="GO:0070006">
    <property type="term" value="F:metalloaminopeptidase activity"/>
    <property type="evidence" value="ECO:0007669"/>
    <property type="project" value="TreeGrafter"/>
</dbReference>
<keyword evidence="16" id="KW-1185">Reference proteome</keyword>
<comment type="similarity">
    <text evidence="3">Belongs to the peptidase M1 family.</text>
</comment>
<dbReference type="Pfam" id="PF01433">
    <property type="entry name" value="Peptidase_M1"/>
    <property type="match status" value="1"/>
</dbReference>
<dbReference type="Gene3D" id="2.60.40.1730">
    <property type="entry name" value="tricorn interacting facor f3 domain"/>
    <property type="match status" value="1"/>
</dbReference>
<dbReference type="RefSeq" id="WP_150416565.1">
    <property type="nucleotide sequence ID" value="NZ_VYQF01000009.1"/>
</dbReference>
<feature type="domain" description="Peptidase M1 membrane alanine aminopeptidase" evidence="13">
    <location>
        <begin position="254"/>
        <end position="453"/>
    </location>
</feature>
<evidence type="ECO:0000256" key="5">
    <source>
        <dbReference type="ARBA" id="ARBA00015611"/>
    </source>
</evidence>
<comment type="cofactor">
    <cofactor evidence="2">
        <name>Zn(2+)</name>
        <dbReference type="ChEBI" id="CHEBI:29105"/>
    </cofactor>
</comment>
<dbReference type="GO" id="GO:0005615">
    <property type="term" value="C:extracellular space"/>
    <property type="evidence" value="ECO:0007669"/>
    <property type="project" value="TreeGrafter"/>
</dbReference>
<evidence type="ECO:0000256" key="8">
    <source>
        <dbReference type="ARBA" id="ARBA00022723"/>
    </source>
</evidence>